<evidence type="ECO:0000256" key="1">
    <source>
        <dbReference type="SAM" id="MobiDB-lite"/>
    </source>
</evidence>
<keyword evidence="3" id="KW-1185">Reference proteome</keyword>
<evidence type="ECO:0000313" key="3">
    <source>
        <dbReference type="Proteomes" id="UP001165090"/>
    </source>
</evidence>
<gene>
    <name evidence="2" type="ORF">VaNZ11_014869</name>
</gene>
<dbReference type="Proteomes" id="UP001165090">
    <property type="component" value="Unassembled WGS sequence"/>
</dbReference>
<accession>A0ABQ5SJE2</accession>
<organism evidence="2 3">
    <name type="scientific">Volvox africanus</name>
    <dbReference type="NCBI Taxonomy" id="51714"/>
    <lineage>
        <taxon>Eukaryota</taxon>
        <taxon>Viridiplantae</taxon>
        <taxon>Chlorophyta</taxon>
        <taxon>core chlorophytes</taxon>
        <taxon>Chlorophyceae</taxon>
        <taxon>CS clade</taxon>
        <taxon>Chlamydomonadales</taxon>
        <taxon>Volvocaceae</taxon>
        <taxon>Volvox</taxon>
    </lineage>
</organism>
<proteinExistence type="predicted"/>
<evidence type="ECO:0000313" key="2">
    <source>
        <dbReference type="EMBL" id="GLI70092.1"/>
    </source>
</evidence>
<feature type="non-terminal residue" evidence="2">
    <location>
        <position position="1"/>
    </location>
</feature>
<dbReference type="EMBL" id="BSDZ01000089">
    <property type="protein sequence ID" value="GLI70092.1"/>
    <property type="molecule type" value="Genomic_DNA"/>
</dbReference>
<comment type="caution">
    <text evidence="2">The sequence shown here is derived from an EMBL/GenBank/DDBJ whole genome shotgun (WGS) entry which is preliminary data.</text>
</comment>
<name>A0ABQ5SJE2_9CHLO</name>
<protein>
    <submittedName>
        <fullName evidence="2">Uncharacterized protein</fullName>
    </submittedName>
</protein>
<reference evidence="2 3" key="1">
    <citation type="journal article" date="2023" name="IScience">
        <title>Expanded male sex-determining region conserved during the evolution of homothallism in the green alga Volvox.</title>
        <authorList>
            <person name="Yamamoto K."/>
            <person name="Matsuzaki R."/>
            <person name="Mahakham W."/>
            <person name="Heman W."/>
            <person name="Sekimoto H."/>
            <person name="Kawachi M."/>
            <person name="Minakuchi Y."/>
            <person name="Toyoda A."/>
            <person name="Nozaki H."/>
        </authorList>
    </citation>
    <scope>NUCLEOTIDE SEQUENCE [LARGE SCALE GENOMIC DNA]</scope>
    <source>
        <strain evidence="2 3">NIES-4468</strain>
    </source>
</reference>
<sequence>PVTSALCVCEHGRLDERFIQWEVRLFALYLRTLSGGAGEASSGGANALGGAWRSARGARGGPAGGRRVGHPWVGRGNDKQHPGAQELQLLFPVGGSASLRYYCVLKMTNAARMEYTNETEHLP</sequence>
<feature type="region of interest" description="Disordered" evidence="1">
    <location>
        <begin position="56"/>
        <end position="79"/>
    </location>
</feature>